<name>A0A4Y7PPV3_9AGAM</name>
<dbReference type="InterPro" id="IPR029058">
    <property type="entry name" value="AB_hydrolase_fold"/>
</dbReference>
<dbReference type="AlphaFoldDB" id="A0A4Y7PPV3"/>
<keyword evidence="3" id="KW-1185">Reference proteome</keyword>
<dbReference type="Proteomes" id="UP000294933">
    <property type="component" value="Unassembled WGS sequence"/>
</dbReference>
<dbReference type="EMBL" id="ML170239">
    <property type="protein sequence ID" value="TDL16609.1"/>
    <property type="molecule type" value="Genomic_DNA"/>
</dbReference>
<sequence>MIRRLTRSVTTYSHHHLASHTAPREVPTPLVFLSTNALDRSSAKSLHELASSLTRQGFSSLELDLSLSSPTQTLRTSEEVLQNAASELREAITTSPSPFPPVLVARGLASLVAQTYISSYPASALLLIDPPASPKTYPLSSSEARKFLPTKVKDFDFEPRFPVALIATPDSDSSSTSLTEHRLVSAGADVFLAKREEDVMSLLENWLDELGV</sequence>
<accession>A0A4Y7PPV3</accession>
<evidence type="ECO:0000256" key="1">
    <source>
        <dbReference type="SAM" id="MobiDB-lite"/>
    </source>
</evidence>
<proteinExistence type="predicted"/>
<dbReference type="Gene3D" id="3.40.50.1820">
    <property type="entry name" value="alpha/beta hydrolase"/>
    <property type="match status" value="1"/>
</dbReference>
<organism evidence="2 3">
    <name type="scientific">Rickenella mellea</name>
    <dbReference type="NCBI Taxonomy" id="50990"/>
    <lineage>
        <taxon>Eukaryota</taxon>
        <taxon>Fungi</taxon>
        <taxon>Dikarya</taxon>
        <taxon>Basidiomycota</taxon>
        <taxon>Agaricomycotina</taxon>
        <taxon>Agaricomycetes</taxon>
        <taxon>Hymenochaetales</taxon>
        <taxon>Rickenellaceae</taxon>
        <taxon>Rickenella</taxon>
    </lineage>
</organism>
<evidence type="ECO:0000313" key="3">
    <source>
        <dbReference type="Proteomes" id="UP000294933"/>
    </source>
</evidence>
<evidence type="ECO:0008006" key="4">
    <source>
        <dbReference type="Google" id="ProtNLM"/>
    </source>
</evidence>
<dbReference type="SUPFAM" id="SSF53474">
    <property type="entry name" value="alpha/beta-Hydrolases"/>
    <property type="match status" value="1"/>
</dbReference>
<feature type="region of interest" description="Disordered" evidence="1">
    <location>
        <begin position="1"/>
        <end position="21"/>
    </location>
</feature>
<evidence type="ECO:0000313" key="2">
    <source>
        <dbReference type="EMBL" id="TDL16609.1"/>
    </source>
</evidence>
<dbReference type="VEuPathDB" id="FungiDB:BD410DRAFT_816684"/>
<protein>
    <recommendedName>
        <fullName evidence="4">Alpha/beta-hydrolase</fullName>
    </recommendedName>
</protein>
<gene>
    <name evidence="2" type="ORF">BD410DRAFT_816684</name>
</gene>
<dbReference type="OrthoDB" id="3365310at2759"/>
<reference evidence="2 3" key="1">
    <citation type="submission" date="2018-06" db="EMBL/GenBank/DDBJ databases">
        <title>A transcriptomic atlas of mushroom development highlights an independent origin of complex multicellularity.</title>
        <authorList>
            <consortium name="DOE Joint Genome Institute"/>
            <person name="Krizsan K."/>
            <person name="Almasi E."/>
            <person name="Merenyi Z."/>
            <person name="Sahu N."/>
            <person name="Viragh M."/>
            <person name="Koszo T."/>
            <person name="Mondo S."/>
            <person name="Kiss B."/>
            <person name="Balint B."/>
            <person name="Kues U."/>
            <person name="Barry K."/>
            <person name="Hegedus J.C."/>
            <person name="Henrissat B."/>
            <person name="Johnson J."/>
            <person name="Lipzen A."/>
            <person name="Ohm R."/>
            <person name="Nagy I."/>
            <person name="Pangilinan J."/>
            <person name="Yan J."/>
            <person name="Xiong Y."/>
            <person name="Grigoriev I.V."/>
            <person name="Hibbett D.S."/>
            <person name="Nagy L.G."/>
        </authorList>
    </citation>
    <scope>NUCLEOTIDE SEQUENCE [LARGE SCALE GENOMIC DNA]</scope>
    <source>
        <strain evidence="2 3">SZMC22713</strain>
    </source>
</reference>